<feature type="domain" description="N-acetyltransferase" evidence="1">
    <location>
        <begin position="122"/>
        <end position="252"/>
    </location>
</feature>
<sequence>MLILTQNSKAIVDFLKKDLLINLNIMGIIENEPKAKIFVDNVENPKGIVVDNGYFHYIYSKEDNFLEKIMESFNKDGYYGFSAIEKSIADKIKDRYKVIDWDNPCTLYYLPKENLNLESIKNEVRTIDVKDAETINGFYEFQGPDSLEEIRKDILERPSSGVYKNGELVSWAVTHDDNSLGIMYTKKEHRRMGYAEDVTVDLAAKHILQGKIPFLHIIERNNMSPGLAKKCGFEECGKVVWFGIKVGNPKEN</sequence>
<accession>A0ABW8T6K5</accession>
<dbReference type="Proteomes" id="UP001623591">
    <property type="component" value="Unassembled WGS sequence"/>
</dbReference>
<dbReference type="InterPro" id="IPR053225">
    <property type="entry name" value="Acyl-CoA_N-acyltransferase"/>
</dbReference>
<gene>
    <name evidence="2" type="ORF">ACJDUG_12140</name>
</gene>
<protein>
    <submittedName>
        <fullName evidence="2">GNAT family N-acetyltransferase</fullName>
    </submittedName>
</protein>
<dbReference type="Gene3D" id="3.40.630.30">
    <property type="match status" value="1"/>
</dbReference>
<dbReference type="InterPro" id="IPR013653">
    <property type="entry name" value="GCN5-like_dom"/>
</dbReference>
<dbReference type="Pfam" id="PF08445">
    <property type="entry name" value="FR47"/>
    <property type="match status" value="1"/>
</dbReference>
<dbReference type="InterPro" id="IPR000182">
    <property type="entry name" value="GNAT_dom"/>
</dbReference>
<dbReference type="RefSeq" id="WP_406770149.1">
    <property type="nucleotide sequence ID" value="NZ_JBJHZZ010000008.1"/>
</dbReference>
<dbReference type="PANTHER" id="PTHR20958:SF6">
    <property type="entry name" value="GLYCINE N-ACYLTRANSFERASE-LIKE PROTEIN"/>
    <property type="match status" value="1"/>
</dbReference>
<organism evidence="2 3">
    <name type="scientific">Candidatus Clostridium stratigraminis</name>
    <dbReference type="NCBI Taxonomy" id="3381661"/>
    <lineage>
        <taxon>Bacteria</taxon>
        <taxon>Bacillati</taxon>
        <taxon>Bacillota</taxon>
        <taxon>Clostridia</taxon>
        <taxon>Eubacteriales</taxon>
        <taxon>Clostridiaceae</taxon>
        <taxon>Clostridium</taxon>
    </lineage>
</organism>
<evidence type="ECO:0000313" key="2">
    <source>
        <dbReference type="EMBL" id="MFL0247721.1"/>
    </source>
</evidence>
<evidence type="ECO:0000259" key="1">
    <source>
        <dbReference type="PROSITE" id="PS51186"/>
    </source>
</evidence>
<dbReference type="PANTHER" id="PTHR20958">
    <property type="entry name" value="GLYCINE N-ACYLTRANSFERASE-LIKE PROTEIN"/>
    <property type="match status" value="1"/>
</dbReference>
<dbReference type="InterPro" id="IPR016181">
    <property type="entry name" value="Acyl_CoA_acyltransferase"/>
</dbReference>
<dbReference type="SUPFAM" id="SSF55729">
    <property type="entry name" value="Acyl-CoA N-acyltransferases (Nat)"/>
    <property type="match status" value="1"/>
</dbReference>
<proteinExistence type="predicted"/>
<evidence type="ECO:0000313" key="3">
    <source>
        <dbReference type="Proteomes" id="UP001623591"/>
    </source>
</evidence>
<name>A0ABW8T6K5_9CLOT</name>
<reference evidence="2 3" key="1">
    <citation type="submission" date="2024-11" db="EMBL/GenBank/DDBJ databases">
        <authorList>
            <person name="Heng Y.C."/>
            <person name="Lim A.C.H."/>
            <person name="Lee J.K.Y."/>
            <person name="Kittelmann S."/>
        </authorList>
    </citation>
    <scope>NUCLEOTIDE SEQUENCE [LARGE SCALE GENOMIC DNA]</scope>
    <source>
        <strain evidence="2 3">WILCCON 0185</strain>
    </source>
</reference>
<dbReference type="EMBL" id="JBJHZZ010000008">
    <property type="protein sequence ID" value="MFL0247721.1"/>
    <property type="molecule type" value="Genomic_DNA"/>
</dbReference>
<keyword evidence="3" id="KW-1185">Reference proteome</keyword>
<dbReference type="PROSITE" id="PS51186">
    <property type="entry name" value="GNAT"/>
    <property type="match status" value="1"/>
</dbReference>
<comment type="caution">
    <text evidence="2">The sequence shown here is derived from an EMBL/GenBank/DDBJ whole genome shotgun (WGS) entry which is preliminary data.</text>
</comment>